<evidence type="ECO:0000313" key="4">
    <source>
        <dbReference type="Proteomes" id="UP000192756"/>
    </source>
</evidence>
<evidence type="ECO:0000259" key="2">
    <source>
        <dbReference type="Pfam" id="PF01261"/>
    </source>
</evidence>
<feature type="domain" description="Xylose isomerase-like TIM barrel" evidence="2">
    <location>
        <begin position="71"/>
        <end position="277"/>
    </location>
</feature>
<dbReference type="EMBL" id="FWXT01000001">
    <property type="protein sequence ID" value="SMC40027.1"/>
    <property type="molecule type" value="Genomic_DNA"/>
</dbReference>
<name>A0A1W1YV13_9SPHI</name>
<dbReference type="PANTHER" id="PTHR12110">
    <property type="entry name" value="HYDROXYPYRUVATE ISOMERASE"/>
    <property type="match status" value="1"/>
</dbReference>
<dbReference type="GO" id="GO:0016853">
    <property type="term" value="F:isomerase activity"/>
    <property type="evidence" value="ECO:0007669"/>
    <property type="project" value="UniProtKB-KW"/>
</dbReference>
<keyword evidence="3" id="KW-0413">Isomerase</keyword>
<dbReference type="InterPro" id="IPR013022">
    <property type="entry name" value="Xyl_isomerase-like_TIM-brl"/>
</dbReference>
<dbReference type="OrthoDB" id="1121759at2"/>
<dbReference type="Gene3D" id="3.20.20.150">
    <property type="entry name" value="Divalent-metal-dependent TIM barrel enzymes"/>
    <property type="match status" value="1"/>
</dbReference>
<dbReference type="Pfam" id="PF01261">
    <property type="entry name" value="AP_endonuc_2"/>
    <property type="match status" value="1"/>
</dbReference>
<sequence>MNLLKNRFALKLQTTAVLLACLTACKSVKTGASNASTKNPEAKLGWELGAQAYTFRLFTFAEAIKKIDSCNLRYVEAYPGQKIGGGIEGTMGPDMDEAKRKSVLAKLKENNVKVVAFGVTAANSEADWIKLFEFCKTMGIHTITSEPNEKDLQLISDLCDKYQINVAIHNHPDPSHYWNPEVVLKAIKGKSKRLGACADIGHWVRSGLDPVECLKKLDGHILHSHMKDLHQKGKGGHDVHWGEGVSDIPAVIAELKRQNFKGAISAEYEYNWKSNSADVAASVINFRNLVSKL</sequence>
<dbReference type="InterPro" id="IPR036237">
    <property type="entry name" value="Xyl_isomerase-like_sf"/>
</dbReference>
<protein>
    <submittedName>
        <fullName evidence="3">Sugar phosphate isomerase/epimerase</fullName>
    </submittedName>
</protein>
<dbReference type="RefSeq" id="WP_084236543.1">
    <property type="nucleotide sequence ID" value="NZ_FWXT01000001.1"/>
</dbReference>
<proteinExistence type="predicted"/>
<reference evidence="4" key="1">
    <citation type="submission" date="2017-04" db="EMBL/GenBank/DDBJ databases">
        <authorList>
            <person name="Varghese N."/>
            <person name="Submissions S."/>
        </authorList>
    </citation>
    <scope>NUCLEOTIDE SEQUENCE [LARGE SCALE GENOMIC DNA]</scope>
    <source>
        <strain evidence="4">DSM 12126</strain>
    </source>
</reference>
<dbReference type="SUPFAM" id="SSF51658">
    <property type="entry name" value="Xylose isomerase-like"/>
    <property type="match status" value="1"/>
</dbReference>
<feature type="chain" id="PRO_5012348218" evidence="1">
    <location>
        <begin position="27"/>
        <end position="293"/>
    </location>
</feature>
<dbReference type="PANTHER" id="PTHR12110:SF41">
    <property type="entry name" value="INOSOSE DEHYDRATASE"/>
    <property type="match status" value="1"/>
</dbReference>
<dbReference type="STRING" id="151894.SAMN04488524_0191"/>
<evidence type="ECO:0000313" key="3">
    <source>
        <dbReference type="EMBL" id="SMC40027.1"/>
    </source>
</evidence>
<dbReference type="AlphaFoldDB" id="A0A1W1YV13"/>
<dbReference type="InterPro" id="IPR050312">
    <property type="entry name" value="IolE/XylAMocC-like"/>
</dbReference>
<evidence type="ECO:0000256" key="1">
    <source>
        <dbReference type="SAM" id="SignalP"/>
    </source>
</evidence>
<dbReference type="Proteomes" id="UP000192756">
    <property type="component" value="Unassembled WGS sequence"/>
</dbReference>
<accession>A0A1W1YV13</accession>
<feature type="signal peptide" evidence="1">
    <location>
        <begin position="1"/>
        <end position="26"/>
    </location>
</feature>
<gene>
    <name evidence="3" type="ORF">SAMN04488524_0191</name>
</gene>
<organism evidence="3 4">
    <name type="scientific">Pedobacter africanus</name>
    <dbReference type="NCBI Taxonomy" id="151894"/>
    <lineage>
        <taxon>Bacteria</taxon>
        <taxon>Pseudomonadati</taxon>
        <taxon>Bacteroidota</taxon>
        <taxon>Sphingobacteriia</taxon>
        <taxon>Sphingobacteriales</taxon>
        <taxon>Sphingobacteriaceae</taxon>
        <taxon>Pedobacter</taxon>
    </lineage>
</organism>
<keyword evidence="1" id="KW-0732">Signal</keyword>
<keyword evidence="4" id="KW-1185">Reference proteome</keyword>